<evidence type="ECO:0000313" key="6">
    <source>
        <dbReference type="EMBL" id="SSX27959.1"/>
    </source>
</evidence>
<dbReference type="Pfam" id="PF20989">
    <property type="entry name" value="Sarcoglycan_2_C"/>
    <property type="match status" value="1"/>
</dbReference>
<evidence type="ECO:0000259" key="3">
    <source>
        <dbReference type="Pfam" id="PF05510"/>
    </source>
</evidence>
<reference evidence="6" key="2">
    <citation type="submission" date="2018-07" db="EMBL/GenBank/DDBJ databases">
        <authorList>
            <person name="Quirk P.G."/>
            <person name="Krulwich T.A."/>
        </authorList>
    </citation>
    <scope>NUCLEOTIDE SEQUENCE</scope>
</reference>
<dbReference type="AlphaFoldDB" id="A0A336KUK3"/>
<dbReference type="PANTHER" id="PTHR10132">
    <property type="entry name" value="ALPHA-/EPSILON-SARCOGLYCAN FAMILY MEMBER"/>
    <property type="match status" value="1"/>
</dbReference>
<keyword evidence="2" id="KW-0732">Signal</keyword>
<dbReference type="EMBL" id="UFQT01000912">
    <property type="protein sequence ID" value="SSX27959.1"/>
    <property type="molecule type" value="Genomic_DNA"/>
</dbReference>
<gene>
    <name evidence="5" type="primary">CSON014988</name>
</gene>
<keyword evidence="1" id="KW-1133">Transmembrane helix</keyword>
<dbReference type="PANTHER" id="PTHR10132:SF14">
    <property type="entry name" value="SARCOGLYCAN ALPHA, ISOFORM C"/>
    <property type="match status" value="1"/>
</dbReference>
<protein>
    <submittedName>
        <fullName evidence="5">CSON014988 protein</fullName>
    </submittedName>
</protein>
<dbReference type="VEuPathDB" id="VectorBase:CSON014988"/>
<organism evidence="5">
    <name type="scientific">Culicoides sonorensis</name>
    <name type="common">Biting midge</name>
    <dbReference type="NCBI Taxonomy" id="179676"/>
    <lineage>
        <taxon>Eukaryota</taxon>
        <taxon>Metazoa</taxon>
        <taxon>Ecdysozoa</taxon>
        <taxon>Arthropoda</taxon>
        <taxon>Hexapoda</taxon>
        <taxon>Insecta</taxon>
        <taxon>Pterygota</taxon>
        <taxon>Neoptera</taxon>
        <taxon>Endopterygota</taxon>
        <taxon>Diptera</taxon>
        <taxon>Nematocera</taxon>
        <taxon>Chironomoidea</taxon>
        <taxon>Ceratopogonidae</taxon>
        <taxon>Ceratopogoninae</taxon>
        <taxon>Culicoides</taxon>
        <taxon>Monoculicoides</taxon>
    </lineage>
</organism>
<feature type="chain" id="PRO_5036062101" evidence="2">
    <location>
        <begin position="21"/>
        <end position="422"/>
    </location>
</feature>
<evidence type="ECO:0000256" key="1">
    <source>
        <dbReference type="SAM" id="Phobius"/>
    </source>
</evidence>
<reference evidence="5" key="1">
    <citation type="submission" date="2018-04" db="EMBL/GenBank/DDBJ databases">
        <authorList>
            <person name="Go L.Y."/>
            <person name="Mitchell J.A."/>
        </authorList>
    </citation>
    <scope>NUCLEOTIDE SEQUENCE</scope>
    <source>
        <tissue evidence="5">Whole organism</tissue>
    </source>
</reference>
<dbReference type="InterPro" id="IPR048347">
    <property type="entry name" value="Sarcoglycan_C"/>
</dbReference>
<feature type="transmembrane region" description="Helical" evidence="1">
    <location>
        <begin position="296"/>
        <end position="320"/>
    </location>
</feature>
<sequence>MKPLQVIILPLILIFTQSSATSIKNEDVFIGELFHIRITSKTFNWTTETLTEQFSYRCSKKGHADLPRWLNYMYSKEHHSGYLFGTPPIELADQTVPIEIVALNEETYDVKRMIVNLVIARKEPPKCIVQMKIDNLNWIHMLQAGRVENLKNIFRHELWRESMSDLRLVFMDSAIKLGARRPVNPQESEGVVVHLGSTSPFSMRLLELQKEVKPLYKMPSCPFKRTSVETLFESSGFKLDWCSFRIIDEAEQNMQQKQHFRHSENERHTATNLSQTKIWEPLSKDDLPERNYSDELAISIAVPGVILTLLIALLTVILCFEHEDFKDEASEDFFEGLFDICLDFVRDEKPAPTVQMVHYNTLNNQPTTTLKSLRDITPTHFVDDISLRSASPSGSLFIDNSPLPAIRPLPPPYSSKKHIINH</sequence>
<dbReference type="InterPro" id="IPR015919">
    <property type="entry name" value="Cadherin-like_sf"/>
</dbReference>
<keyword evidence="1" id="KW-0812">Transmembrane</keyword>
<dbReference type="SUPFAM" id="SSF49313">
    <property type="entry name" value="Cadherin-like"/>
    <property type="match status" value="1"/>
</dbReference>
<evidence type="ECO:0000313" key="5">
    <source>
        <dbReference type="EMBL" id="SSX07621.1"/>
    </source>
</evidence>
<feature type="domain" description="Sarcoglycan alpha/epsilon second" evidence="4">
    <location>
        <begin position="127"/>
        <end position="248"/>
    </location>
</feature>
<feature type="domain" description="Sarcoglycan alpha/epsilon N-terminal" evidence="3">
    <location>
        <begin position="27"/>
        <end position="118"/>
    </location>
</feature>
<evidence type="ECO:0000259" key="4">
    <source>
        <dbReference type="Pfam" id="PF20989"/>
    </source>
</evidence>
<accession>A0A336KUK3</accession>
<dbReference type="Pfam" id="PF05510">
    <property type="entry name" value="Sarcoglycan_2"/>
    <property type="match status" value="1"/>
</dbReference>
<feature type="signal peptide" evidence="2">
    <location>
        <begin position="1"/>
        <end position="20"/>
    </location>
</feature>
<dbReference type="GO" id="GO:0016012">
    <property type="term" value="C:sarcoglycan complex"/>
    <property type="evidence" value="ECO:0007669"/>
    <property type="project" value="InterPro"/>
</dbReference>
<proteinExistence type="predicted"/>
<dbReference type="GO" id="GO:0005509">
    <property type="term" value="F:calcium ion binding"/>
    <property type="evidence" value="ECO:0007669"/>
    <property type="project" value="InterPro"/>
</dbReference>
<evidence type="ECO:0000256" key="2">
    <source>
        <dbReference type="SAM" id="SignalP"/>
    </source>
</evidence>
<name>A0A336KUK3_CULSO</name>
<keyword evidence="1" id="KW-0472">Membrane</keyword>
<dbReference type="EMBL" id="UFQS01000912">
    <property type="protein sequence ID" value="SSX07621.1"/>
    <property type="molecule type" value="Genomic_DNA"/>
</dbReference>
<dbReference type="InterPro" id="IPR048346">
    <property type="entry name" value="Sarcoglycan_N"/>
</dbReference>
<dbReference type="InterPro" id="IPR008908">
    <property type="entry name" value="Sarcoglycan_alpha/epsilon"/>
</dbReference>